<protein>
    <recommendedName>
        <fullName evidence="3">Cysteine dioxygenase</fullName>
    </recommendedName>
</protein>
<organism evidence="1 2">
    <name type="scientific">Nostoc cf. commune SO-36</name>
    <dbReference type="NCBI Taxonomy" id="449208"/>
    <lineage>
        <taxon>Bacteria</taxon>
        <taxon>Bacillati</taxon>
        <taxon>Cyanobacteriota</taxon>
        <taxon>Cyanophyceae</taxon>
        <taxon>Nostocales</taxon>
        <taxon>Nostocaceae</taxon>
        <taxon>Nostoc</taxon>
    </lineage>
</organism>
<dbReference type="InterPro" id="IPR011051">
    <property type="entry name" value="RmlC_Cupin_sf"/>
</dbReference>
<dbReference type="SUPFAM" id="SSF51182">
    <property type="entry name" value="RmlC-like cupins"/>
    <property type="match status" value="1"/>
</dbReference>
<gene>
    <name evidence="1" type="ORF">ANSO36C_51580</name>
</gene>
<dbReference type="Gene3D" id="2.60.120.10">
    <property type="entry name" value="Jelly Rolls"/>
    <property type="match status" value="1"/>
</dbReference>
<reference evidence="1" key="1">
    <citation type="submission" date="2022-04" db="EMBL/GenBank/DDBJ databases">
        <title>Complete genome sequence of a cyanobacterium, Nostoc sp. SO-36, isolated in Antarctica.</title>
        <authorList>
            <person name="Kanesaki Y."/>
            <person name="Effendi D."/>
            <person name="Sakamoto T."/>
            <person name="Ohtani S."/>
            <person name="Awai K."/>
        </authorList>
    </citation>
    <scope>NUCLEOTIDE SEQUENCE</scope>
    <source>
        <strain evidence="1">SO-36</strain>
    </source>
</reference>
<accession>A0ABM7Z844</accession>
<keyword evidence="2" id="KW-1185">Reference proteome</keyword>
<dbReference type="EMBL" id="AP025732">
    <property type="protein sequence ID" value="BDI19356.1"/>
    <property type="molecule type" value="Genomic_DNA"/>
</dbReference>
<dbReference type="Proteomes" id="UP001055453">
    <property type="component" value="Chromosome"/>
</dbReference>
<evidence type="ECO:0000313" key="2">
    <source>
        <dbReference type="Proteomes" id="UP001055453"/>
    </source>
</evidence>
<dbReference type="InterPro" id="IPR014710">
    <property type="entry name" value="RmlC-like_jellyroll"/>
</dbReference>
<name>A0ABM7Z844_NOSCO</name>
<proteinExistence type="predicted"/>
<evidence type="ECO:0008006" key="3">
    <source>
        <dbReference type="Google" id="ProtNLM"/>
    </source>
</evidence>
<evidence type="ECO:0000313" key="1">
    <source>
        <dbReference type="EMBL" id="BDI19356.1"/>
    </source>
</evidence>
<sequence>MPRLKEEKSKIQNLMPHTTALEPLETDQWFVDSPEFSEFVATAKEIIATTNHNRIKTLDILEPYFAALLQKRDWLPEHFAQPNLEGGLGGGIGQWLLYRSQELTIFSLVIPPNSITPIHDHLSWGLVGLYQGKQEETVYRRLDKGQLEGFGDLQENKIPAILEEKKR</sequence>